<keyword evidence="7" id="KW-0315">Glutamine amidotransferase</keyword>
<dbReference type="EMBL" id="LGCK01000014">
    <property type="protein sequence ID" value="KPL70217.1"/>
    <property type="molecule type" value="Genomic_DNA"/>
</dbReference>
<dbReference type="STRING" id="229920.ADM99_13605"/>
<dbReference type="InterPro" id="IPR051786">
    <property type="entry name" value="ASN_synthetase/amidase"/>
</dbReference>
<evidence type="ECO:0000256" key="2">
    <source>
        <dbReference type="ARBA" id="ARBA00005752"/>
    </source>
</evidence>
<sequence length="662" mass="75625">MCGIFGIIQDQLDPELVVKATRTIRHRGPNDEGYLLVSRDQTEVIACIGDDSQAELRLPHIQSFSSKRYHMAFGFRRLSILDLSINGHQPMCDKNENIWVILNGEVYNFVEIRQELIKAGYEFNSGSDTEVILNSYLEWGTDCFVKFTGMFAIAIFDRRKHSLILARDPFGIKPLYYSVTADKFAFASEIKSLVQIPWVPREANYSFVGKYLSFGISDIAPETAFNGIDALKPGCFLVVDLENVTNKQETVYWEITRDPEAAKLDYESATHRFRELFEESVRIHMRSDVPVGVSLSGGLDSSSILETIHHATDHTLGLHAFSFIADNPELCEEKWVDMVCHDTGTISHKTHITGDDFSELMDRMIYSLDEPFGGSSMFAQNQVFQLARQNNVTVLLDGQGSDELLGGYRDHMGDRLASVMLSGNPIETISMLSKMRAKGFSQLSKYFAWAIDRALPESVRPSTWMYNIKSMYPAVSDSWNSRLSGRVPHGFFRNKVQQYSSREILNEQLKYETFQAGLPALLRYEDRNSMAYSIESRVPFLTTSLAQFCLSLPESYKISTDCVSKRILRDAMSDRLPPPIKNRKDKIGFAPPEKEWMFQNSEKVKSIFKSGVGDTVPFFDRAKALSWFDNHLQTGKYDRRIWYTINLLLWTEKFNIHYPEIV</sequence>
<feature type="domain" description="Glutamine amidotransferase type-2" evidence="10">
    <location>
        <begin position="2"/>
        <end position="242"/>
    </location>
</feature>
<dbReference type="InterPro" id="IPR001962">
    <property type="entry name" value="Asn_synthase"/>
</dbReference>
<dbReference type="SUPFAM" id="SSF56235">
    <property type="entry name" value="N-terminal nucleophile aminohydrolases (Ntn hydrolases)"/>
    <property type="match status" value="1"/>
</dbReference>
<dbReference type="CDD" id="cd01991">
    <property type="entry name" value="Asn_synthase_B_C"/>
    <property type="match status" value="1"/>
</dbReference>
<keyword evidence="5 9" id="KW-0067">ATP-binding</keyword>
<dbReference type="InterPro" id="IPR006426">
    <property type="entry name" value="Asn_synth_AEB"/>
</dbReference>
<dbReference type="OrthoDB" id="9763290at2"/>
<dbReference type="SUPFAM" id="SSF52402">
    <property type="entry name" value="Adenine nucleotide alpha hydrolases-like"/>
    <property type="match status" value="1"/>
</dbReference>
<dbReference type="GO" id="GO:0005829">
    <property type="term" value="C:cytosol"/>
    <property type="evidence" value="ECO:0007669"/>
    <property type="project" value="TreeGrafter"/>
</dbReference>
<comment type="pathway">
    <text evidence="1">Amino-acid biosynthesis; L-asparagine biosynthesis; L-asparagine from L-aspartate (L-Gln route): step 1/1.</text>
</comment>
<evidence type="ECO:0000259" key="10">
    <source>
        <dbReference type="PROSITE" id="PS51278"/>
    </source>
</evidence>
<evidence type="ECO:0000256" key="6">
    <source>
        <dbReference type="ARBA" id="ARBA00022888"/>
    </source>
</evidence>
<dbReference type="Pfam" id="PF13537">
    <property type="entry name" value="GATase_7"/>
    <property type="match status" value="1"/>
</dbReference>
<dbReference type="Pfam" id="PF00733">
    <property type="entry name" value="Asn_synthase"/>
    <property type="match status" value="1"/>
</dbReference>
<dbReference type="NCBIfam" id="TIGR01536">
    <property type="entry name" value="asn_synth_AEB"/>
    <property type="match status" value="1"/>
</dbReference>
<evidence type="ECO:0000256" key="7">
    <source>
        <dbReference type="ARBA" id="ARBA00022962"/>
    </source>
</evidence>
<dbReference type="InterPro" id="IPR014729">
    <property type="entry name" value="Rossmann-like_a/b/a_fold"/>
</dbReference>
<proteinExistence type="inferred from homology"/>
<evidence type="ECO:0000313" key="11">
    <source>
        <dbReference type="EMBL" id="KPL70217.1"/>
    </source>
</evidence>
<dbReference type="CDD" id="cd00712">
    <property type="entry name" value="AsnB"/>
    <property type="match status" value="1"/>
</dbReference>
<evidence type="ECO:0000256" key="3">
    <source>
        <dbReference type="ARBA" id="ARBA00012737"/>
    </source>
</evidence>
<dbReference type="Gene3D" id="3.40.50.620">
    <property type="entry name" value="HUPs"/>
    <property type="match status" value="1"/>
</dbReference>
<evidence type="ECO:0000256" key="5">
    <source>
        <dbReference type="ARBA" id="ARBA00022840"/>
    </source>
</evidence>
<dbReference type="PANTHER" id="PTHR43284:SF1">
    <property type="entry name" value="ASPARAGINE SYNTHETASE"/>
    <property type="match status" value="1"/>
</dbReference>
<gene>
    <name evidence="11" type="ORF">ADM99_13605</name>
</gene>
<dbReference type="PATRIC" id="fig|229920.5.peg.60"/>
<evidence type="ECO:0000256" key="1">
    <source>
        <dbReference type="ARBA" id="ARBA00005187"/>
    </source>
</evidence>
<dbReference type="PANTHER" id="PTHR43284">
    <property type="entry name" value="ASPARAGINE SYNTHETASE (GLUTAMINE-HYDROLYZING)"/>
    <property type="match status" value="1"/>
</dbReference>
<dbReference type="InterPro" id="IPR033738">
    <property type="entry name" value="AsnB_N"/>
</dbReference>
<evidence type="ECO:0000256" key="9">
    <source>
        <dbReference type="PIRSR" id="PIRSR001589-2"/>
    </source>
</evidence>
<evidence type="ECO:0000256" key="4">
    <source>
        <dbReference type="ARBA" id="ARBA00022741"/>
    </source>
</evidence>
<evidence type="ECO:0000256" key="8">
    <source>
        <dbReference type="ARBA" id="ARBA00048741"/>
    </source>
</evidence>
<dbReference type="Proteomes" id="UP000050430">
    <property type="component" value="Unassembled WGS sequence"/>
</dbReference>
<keyword evidence="12" id="KW-1185">Reference proteome</keyword>
<dbReference type="Gene3D" id="3.60.20.10">
    <property type="entry name" value="Glutamine Phosphoribosylpyrophosphate, subunit 1, domain 1"/>
    <property type="match status" value="1"/>
</dbReference>
<keyword evidence="4 9" id="KW-0547">Nucleotide-binding</keyword>
<dbReference type="GO" id="GO:0005524">
    <property type="term" value="F:ATP binding"/>
    <property type="evidence" value="ECO:0007669"/>
    <property type="project" value="UniProtKB-KW"/>
</dbReference>
<accession>A0A0P6X7S1</accession>
<comment type="similarity">
    <text evidence="2">Belongs to the asparagine synthetase family.</text>
</comment>
<dbReference type="InterPro" id="IPR029055">
    <property type="entry name" value="Ntn_hydrolases_N"/>
</dbReference>
<name>A0A0P6X7S1_9CHLR</name>
<dbReference type="GO" id="GO:0004066">
    <property type="term" value="F:asparagine synthase (glutamine-hydrolyzing) activity"/>
    <property type="evidence" value="ECO:0007669"/>
    <property type="project" value="UniProtKB-EC"/>
</dbReference>
<comment type="caution">
    <text evidence="11">The sequence shown here is derived from an EMBL/GenBank/DDBJ whole genome shotgun (WGS) entry which is preliminary data.</text>
</comment>
<dbReference type="InterPro" id="IPR017932">
    <property type="entry name" value="GATase_2_dom"/>
</dbReference>
<dbReference type="AlphaFoldDB" id="A0A0P6X7S1"/>
<dbReference type="EC" id="6.3.5.4" evidence="3"/>
<dbReference type="PROSITE" id="PS51278">
    <property type="entry name" value="GATASE_TYPE_2"/>
    <property type="match status" value="1"/>
</dbReference>
<evidence type="ECO:0000313" key="12">
    <source>
        <dbReference type="Proteomes" id="UP000050430"/>
    </source>
</evidence>
<reference evidence="11 12" key="1">
    <citation type="submission" date="2015-07" db="EMBL/GenBank/DDBJ databases">
        <title>Genome sequence of Leptolinea tardivitalis DSM 16556.</title>
        <authorList>
            <person name="Hemp J."/>
            <person name="Ward L.M."/>
            <person name="Pace L.A."/>
            <person name="Fischer W.W."/>
        </authorList>
    </citation>
    <scope>NUCLEOTIDE SEQUENCE [LARGE SCALE GENOMIC DNA]</scope>
    <source>
        <strain evidence="11 12">YMTK-2</strain>
    </source>
</reference>
<comment type="catalytic activity">
    <reaction evidence="8">
        <text>L-aspartate + L-glutamine + ATP + H2O = L-asparagine + L-glutamate + AMP + diphosphate + H(+)</text>
        <dbReference type="Rhea" id="RHEA:12228"/>
        <dbReference type="ChEBI" id="CHEBI:15377"/>
        <dbReference type="ChEBI" id="CHEBI:15378"/>
        <dbReference type="ChEBI" id="CHEBI:29985"/>
        <dbReference type="ChEBI" id="CHEBI:29991"/>
        <dbReference type="ChEBI" id="CHEBI:30616"/>
        <dbReference type="ChEBI" id="CHEBI:33019"/>
        <dbReference type="ChEBI" id="CHEBI:58048"/>
        <dbReference type="ChEBI" id="CHEBI:58359"/>
        <dbReference type="ChEBI" id="CHEBI:456215"/>
        <dbReference type="EC" id="6.3.5.4"/>
    </reaction>
</comment>
<feature type="binding site" evidence="9">
    <location>
        <position position="128"/>
    </location>
    <ligand>
        <name>L-glutamine</name>
        <dbReference type="ChEBI" id="CHEBI:58359"/>
    </ligand>
</feature>
<organism evidence="11 12">
    <name type="scientific">Leptolinea tardivitalis</name>
    <dbReference type="NCBI Taxonomy" id="229920"/>
    <lineage>
        <taxon>Bacteria</taxon>
        <taxon>Bacillati</taxon>
        <taxon>Chloroflexota</taxon>
        <taxon>Anaerolineae</taxon>
        <taxon>Anaerolineales</taxon>
        <taxon>Anaerolineaceae</taxon>
        <taxon>Leptolinea</taxon>
    </lineage>
</organism>
<dbReference type="RefSeq" id="WP_062422071.1">
    <property type="nucleotide sequence ID" value="NZ_BBYA01000010.1"/>
</dbReference>
<protein>
    <recommendedName>
        <fullName evidence="3">asparagine synthase (glutamine-hydrolyzing)</fullName>
        <ecNumber evidence="3">6.3.5.4</ecNumber>
    </recommendedName>
</protein>
<dbReference type="PIRSF" id="PIRSF001589">
    <property type="entry name" value="Asn_synthetase_glu-h"/>
    <property type="match status" value="1"/>
</dbReference>
<keyword evidence="6" id="KW-0028">Amino-acid biosynthesis</keyword>
<dbReference type="GO" id="GO:0006529">
    <property type="term" value="P:asparagine biosynthetic process"/>
    <property type="evidence" value="ECO:0007669"/>
    <property type="project" value="UniProtKB-KW"/>
</dbReference>
<keyword evidence="6" id="KW-0061">Asparagine biosynthesis</keyword>